<keyword evidence="1" id="KW-0560">Oxidoreductase</keyword>
<dbReference type="SUPFAM" id="SSF51197">
    <property type="entry name" value="Clavaminate synthase-like"/>
    <property type="match status" value="1"/>
</dbReference>
<organism evidence="3 4">
    <name type="scientific">Folsomia candida</name>
    <name type="common">Springtail</name>
    <dbReference type="NCBI Taxonomy" id="158441"/>
    <lineage>
        <taxon>Eukaryota</taxon>
        <taxon>Metazoa</taxon>
        <taxon>Ecdysozoa</taxon>
        <taxon>Arthropoda</taxon>
        <taxon>Hexapoda</taxon>
        <taxon>Collembola</taxon>
        <taxon>Entomobryomorpha</taxon>
        <taxon>Isotomoidea</taxon>
        <taxon>Isotomidae</taxon>
        <taxon>Proisotominae</taxon>
        <taxon>Folsomia</taxon>
    </lineage>
</organism>
<dbReference type="FunFam" id="2.60.120.330:FF:000038">
    <property type="entry name" value="Si:dkey-10o6.2"/>
    <property type="match status" value="1"/>
</dbReference>
<dbReference type="Pfam" id="PF14226">
    <property type="entry name" value="DIOX_N"/>
    <property type="match status" value="1"/>
</dbReference>
<dbReference type="InterPro" id="IPR050231">
    <property type="entry name" value="Iron_ascorbate_oxido_reductase"/>
</dbReference>
<dbReference type="OrthoDB" id="288590at2759"/>
<feature type="domain" description="Fe2OG dioxygenase" evidence="2">
    <location>
        <begin position="169"/>
        <end position="277"/>
    </location>
</feature>
<keyword evidence="1" id="KW-0408">Iron</keyword>
<dbReference type="GO" id="GO:0016491">
    <property type="term" value="F:oxidoreductase activity"/>
    <property type="evidence" value="ECO:0007669"/>
    <property type="project" value="UniProtKB-KW"/>
</dbReference>
<proteinExistence type="inferred from homology"/>
<dbReference type="InterPro" id="IPR044861">
    <property type="entry name" value="IPNS-like_FE2OG_OXY"/>
</dbReference>
<accession>A0A226F2G5</accession>
<keyword evidence="4" id="KW-1185">Reference proteome</keyword>
<name>A0A226F2G5_FOLCA</name>
<dbReference type="Proteomes" id="UP000198287">
    <property type="component" value="Unassembled WGS sequence"/>
</dbReference>
<dbReference type="OMA" id="AKYEVVT"/>
<dbReference type="InterPro" id="IPR027443">
    <property type="entry name" value="IPNS-like_sf"/>
</dbReference>
<comment type="similarity">
    <text evidence="1">Belongs to the iron/ascorbate-dependent oxidoreductase family.</text>
</comment>
<dbReference type="EMBL" id="LNIX01000001">
    <property type="protein sequence ID" value="OXA63627.1"/>
    <property type="molecule type" value="Genomic_DNA"/>
</dbReference>
<protein>
    <submittedName>
        <fullName evidence="3">Feruloyl CoA ortho-hydroxylase 2</fullName>
    </submittedName>
</protein>
<dbReference type="InterPro" id="IPR026992">
    <property type="entry name" value="DIOX_N"/>
</dbReference>
<gene>
    <name evidence="3" type="ORF">Fcan01_03478</name>
</gene>
<reference evidence="3 4" key="1">
    <citation type="submission" date="2015-12" db="EMBL/GenBank/DDBJ databases">
        <title>The genome of Folsomia candida.</title>
        <authorList>
            <person name="Faddeeva A."/>
            <person name="Derks M.F."/>
            <person name="Anvar Y."/>
            <person name="Smit S."/>
            <person name="Van Straalen N."/>
            <person name="Roelofs D."/>
        </authorList>
    </citation>
    <scope>NUCLEOTIDE SEQUENCE [LARGE SCALE GENOMIC DNA]</scope>
    <source>
        <strain evidence="3 4">VU population</strain>
        <tissue evidence="3">Whole body</tissue>
    </source>
</reference>
<evidence type="ECO:0000259" key="2">
    <source>
        <dbReference type="PROSITE" id="PS51471"/>
    </source>
</evidence>
<dbReference type="InterPro" id="IPR005123">
    <property type="entry name" value="Oxoglu/Fe-dep_dioxygenase_dom"/>
</dbReference>
<evidence type="ECO:0000256" key="1">
    <source>
        <dbReference type="RuleBase" id="RU003682"/>
    </source>
</evidence>
<evidence type="ECO:0000313" key="3">
    <source>
        <dbReference type="EMBL" id="OXA63627.1"/>
    </source>
</evidence>
<dbReference type="PANTHER" id="PTHR47990">
    <property type="entry name" value="2-OXOGLUTARATE (2OG) AND FE(II)-DEPENDENT OXYGENASE SUPERFAMILY PROTEIN-RELATED"/>
    <property type="match status" value="1"/>
</dbReference>
<evidence type="ECO:0000313" key="4">
    <source>
        <dbReference type="Proteomes" id="UP000198287"/>
    </source>
</evidence>
<dbReference type="AlphaFoldDB" id="A0A226F2G5"/>
<dbReference type="Gene3D" id="2.60.120.330">
    <property type="entry name" value="B-lactam Antibiotic, Isopenicillin N Synthase, Chain"/>
    <property type="match status" value="1"/>
</dbReference>
<keyword evidence="1" id="KW-0479">Metal-binding</keyword>
<dbReference type="GO" id="GO:0046872">
    <property type="term" value="F:metal ion binding"/>
    <property type="evidence" value="ECO:0007669"/>
    <property type="project" value="UniProtKB-KW"/>
</dbReference>
<dbReference type="Pfam" id="PF03171">
    <property type="entry name" value="2OG-FeII_Oxy"/>
    <property type="match status" value="1"/>
</dbReference>
<dbReference type="PROSITE" id="PS51471">
    <property type="entry name" value="FE2OG_OXY"/>
    <property type="match status" value="1"/>
</dbReference>
<dbReference type="PRINTS" id="PR00682">
    <property type="entry name" value="IPNSYNTHASE"/>
</dbReference>
<comment type="caution">
    <text evidence="3">The sequence shown here is derived from an EMBL/GenBank/DDBJ whole genome shotgun (WGS) entry which is preliminary data.</text>
</comment>
<sequence length="315" mass="35300">MDKIPTVDFSHLSSATPPSQSEWKEAAETVFNALSGIGFVYLTNHGVPDSVIENAFTESKDFFELPTETKMKSLKDISKSFNGYAAPGQESLHKDVPFELRESYDICGNLRYFPDTIRPKFGSAMNALEEASKPLIKSLLRVLAISLKLEDTDFFVERTKALDDLDIPSYTTIRSLYYPPTWNKNISPGTVRCGDHSDYGTLTLLFQDAIGGLEVKAVNGEWVSADPIPKTVLVNTGDLLEFWSGGVFPATHHRVLIPEQELRQKTARQSIVYFVHPDDKVVIQPLSQSSTNQQNYQPVTAKEHAETRLRASYNY</sequence>